<evidence type="ECO:0000256" key="1">
    <source>
        <dbReference type="SAM" id="SignalP"/>
    </source>
</evidence>
<dbReference type="RefSeq" id="WP_263522523.1">
    <property type="nucleotide sequence ID" value="NZ_CP147988.1"/>
</dbReference>
<accession>A0ABZ2Q3H0</accession>
<protein>
    <recommendedName>
        <fullName evidence="4">Gliding motility-associated protein GldM N-terminal domain-containing protein</fullName>
    </recommendedName>
</protein>
<gene>
    <name evidence="2" type="ORF">V6624_18230</name>
</gene>
<evidence type="ECO:0000313" key="3">
    <source>
        <dbReference type="Proteomes" id="UP001447857"/>
    </source>
</evidence>
<organism evidence="2 3">
    <name type="scientific">Flavobacterium ginsenosidimutans</name>
    <dbReference type="NCBI Taxonomy" id="687844"/>
    <lineage>
        <taxon>Bacteria</taxon>
        <taxon>Pseudomonadati</taxon>
        <taxon>Bacteroidota</taxon>
        <taxon>Flavobacteriia</taxon>
        <taxon>Flavobacteriales</taxon>
        <taxon>Flavobacteriaceae</taxon>
        <taxon>Flavobacterium</taxon>
    </lineage>
</organism>
<keyword evidence="1" id="KW-0732">Signal</keyword>
<reference evidence="2 3" key="1">
    <citation type="submission" date="2024-02" db="EMBL/GenBank/DDBJ databases">
        <title>complete genome of Flavobacterium ginsenosidimutans Str. YTB16.</title>
        <authorList>
            <person name="Wang Q."/>
        </authorList>
    </citation>
    <scope>NUCLEOTIDE SEQUENCE [LARGE SCALE GENOMIC DNA]</scope>
    <source>
        <strain evidence="2 3">YTB16</strain>
    </source>
</reference>
<evidence type="ECO:0000313" key="2">
    <source>
        <dbReference type="EMBL" id="WXK48961.1"/>
    </source>
</evidence>
<feature type="signal peptide" evidence="1">
    <location>
        <begin position="1"/>
        <end position="19"/>
    </location>
</feature>
<dbReference type="Proteomes" id="UP001447857">
    <property type="component" value="Chromosome"/>
</dbReference>
<name>A0ABZ2Q3H0_9FLAO</name>
<feature type="chain" id="PRO_5045663848" description="Gliding motility-associated protein GldM N-terminal domain-containing protein" evidence="1">
    <location>
        <begin position="20"/>
        <end position="230"/>
    </location>
</feature>
<keyword evidence="3" id="KW-1185">Reference proteome</keyword>
<evidence type="ECO:0008006" key="4">
    <source>
        <dbReference type="Google" id="ProtNLM"/>
    </source>
</evidence>
<dbReference type="EMBL" id="CP147988">
    <property type="protein sequence ID" value="WXK48961.1"/>
    <property type="molecule type" value="Genomic_DNA"/>
</dbReference>
<proteinExistence type="predicted"/>
<dbReference type="PROSITE" id="PS51257">
    <property type="entry name" value="PROKAR_LIPOPROTEIN"/>
    <property type="match status" value="1"/>
</dbReference>
<sequence length="230" mass="26034">MKTILLCIITILLSVSCSADEDFEAAEILTDLANAPVTDNNFPANPINPFDMEGKRIYEALEVYYQKNHSPNSVSELADQIRHISNKLDRGEGKSSRLIPFTDEMVQSIMDDPDNSMISIVQNSVLQAYAKTNLINFLQHLIVKRLEEFSITYSYITDYEEEVLADTVFTSEETETILTVASISRYSLYSEEERKDKDWDILVGSKPARPLFGTNEVPIVSIIALLERIL</sequence>